<sequence>MATMKRKKNQEDREVGTPQSSTPTPRKRARKAAGAVASRVAGAAELSLDEQASPSRRPGARSRRTAPKGIALNGHTNGHETPDENESTEDDEADETPSSTPRPRRRALPTSRAPLSTTKSKSNLRGINGTPAKTTPSASRHAKKLVEFETPSRPAGPTPSRRIAADRSARRKSARAMIARVVVGGDSDEDGGEDALNRVIYESSDDEGEAEEVGVADEEPTPKPQPTTKPEAQPSATAAKMSTEEATQSEDVAPADPALTPKRGRGRPKGTGKLQLERARLAAGRPRNRSPTPPANMPEQERYFLTNKPGYGAKTSNNTLSSLDLLTHDEYFTLMHTMKDRHEMEIERLSEKLEECFPQWLFEMQEGFSVCLYGYGSKRKLLERFAGYVYEHYRDRSQHQYGGDDEEVAQGTEGPTPISSSPERKRKRKSRSGGGVVGGVVAIPSSPNEANTTTTQDLAVRTSPEHKIVIINGYLPTLSPRDILAPISHASNPSSKLPSSTPAAMLSSLLSTLSSSPVRITLVIHSIDSPSLRPSKTQSMLSHLSSHPGIQLVCSVSTPSFPFLWDASLRSSYNFLFHAATTFAPYGPPEINPVDDAHELLGRTNRRVGGKDGVIFVLKSLPENAKNLFRILVLEVLAGMDEEDGEGGGGGGYGARGDAGGVEYRMLFRKAEEEFVCSNDVGFRTLLKEFHDHQIITSRMDMSGTEILCLPFRKEELEGILEDLMS</sequence>
<evidence type="ECO:0000256" key="1">
    <source>
        <dbReference type="ARBA" id="ARBA00004123"/>
    </source>
</evidence>
<dbReference type="GO" id="GO:0005664">
    <property type="term" value="C:nuclear origin of replication recognition complex"/>
    <property type="evidence" value="ECO:0007669"/>
    <property type="project" value="TreeGrafter"/>
</dbReference>
<dbReference type="AlphaFoldDB" id="A0AAD5S3R7"/>
<dbReference type="Proteomes" id="UP001201980">
    <property type="component" value="Unassembled WGS sequence"/>
</dbReference>
<dbReference type="Pfam" id="PF04084">
    <property type="entry name" value="RecA-like_ORC2"/>
    <property type="match status" value="1"/>
</dbReference>
<feature type="compositionally biased region" description="Low complexity" evidence="5">
    <location>
        <begin position="175"/>
        <end position="185"/>
    </location>
</feature>
<keyword evidence="9" id="KW-1185">Reference proteome</keyword>
<comment type="subcellular location">
    <subcellularLocation>
        <location evidence="1">Nucleus</location>
    </subcellularLocation>
</comment>
<feature type="region of interest" description="Disordered" evidence="5">
    <location>
        <begin position="399"/>
        <end position="456"/>
    </location>
</feature>
<accession>A0AAD5S3R7</accession>
<evidence type="ECO:0000256" key="3">
    <source>
        <dbReference type="ARBA" id="ARBA00022705"/>
    </source>
</evidence>
<feature type="domain" description="Origin recognition complex subunit 2 winged-helix" evidence="7">
    <location>
        <begin position="657"/>
        <end position="716"/>
    </location>
</feature>
<evidence type="ECO:0000259" key="7">
    <source>
        <dbReference type="Pfam" id="PF24882"/>
    </source>
</evidence>
<keyword evidence="3" id="KW-0235">DNA replication</keyword>
<dbReference type="EMBL" id="JAKWBI020000034">
    <property type="protein sequence ID" value="KAJ2905279.1"/>
    <property type="molecule type" value="Genomic_DNA"/>
</dbReference>
<evidence type="ECO:0000313" key="8">
    <source>
        <dbReference type="EMBL" id="KAJ2905279.1"/>
    </source>
</evidence>
<dbReference type="InterPro" id="IPR056773">
    <property type="entry name" value="WHD_ORC2"/>
</dbReference>
<dbReference type="GO" id="GO:0003688">
    <property type="term" value="F:DNA replication origin binding"/>
    <property type="evidence" value="ECO:0007669"/>
    <property type="project" value="TreeGrafter"/>
</dbReference>
<dbReference type="PANTHER" id="PTHR14052:SF0">
    <property type="entry name" value="ORIGIN RECOGNITION COMPLEX SUBUNIT 2"/>
    <property type="match status" value="1"/>
</dbReference>
<keyword evidence="4" id="KW-0539">Nucleus</keyword>
<proteinExistence type="inferred from homology"/>
<evidence type="ECO:0000256" key="5">
    <source>
        <dbReference type="SAM" id="MobiDB-lite"/>
    </source>
</evidence>
<feature type="compositionally biased region" description="Acidic residues" evidence="5">
    <location>
        <begin position="83"/>
        <end position="95"/>
    </location>
</feature>
<reference evidence="8" key="1">
    <citation type="submission" date="2022-07" db="EMBL/GenBank/DDBJ databases">
        <title>Draft genome sequence of Zalerion maritima ATCC 34329, a (micro)plastics degrading marine fungus.</title>
        <authorList>
            <person name="Paco A."/>
            <person name="Goncalves M.F.M."/>
            <person name="Rocha-Santos T.A.P."/>
            <person name="Alves A."/>
        </authorList>
    </citation>
    <scope>NUCLEOTIDE SEQUENCE</scope>
    <source>
        <strain evidence="8">ATCC 34329</strain>
    </source>
</reference>
<feature type="compositionally biased region" description="Polar residues" evidence="5">
    <location>
        <begin position="116"/>
        <end position="138"/>
    </location>
</feature>
<feature type="compositionally biased region" description="Low complexity" evidence="5">
    <location>
        <begin position="32"/>
        <end position="44"/>
    </location>
</feature>
<gene>
    <name evidence="8" type="ORF">MKZ38_005792</name>
</gene>
<dbReference type="GO" id="GO:0006260">
    <property type="term" value="P:DNA replication"/>
    <property type="evidence" value="ECO:0007669"/>
    <property type="project" value="UniProtKB-KW"/>
</dbReference>
<feature type="domain" description="Origin recognition complex subunit 2 RecA-like" evidence="6">
    <location>
        <begin position="345"/>
        <end position="579"/>
    </location>
</feature>
<evidence type="ECO:0000256" key="2">
    <source>
        <dbReference type="ARBA" id="ARBA00007421"/>
    </source>
</evidence>
<comment type="caution">
    <text evidence="8">The sequence shown here is derived from an EMBL/GenBank/DDBJ whole genome shotgun (WGS) entry which is preliminary data.</text>
</comment>
<dbReference type="Pfam" id="PF24882">
    <property type="entry name" value="WHD_ORC2"/>
    <property type="match status" value="1"/>
</dbReference>
<evidence type="ECO:0000256" key="4">
    <source>
        <dbReference type="ARBA" id="ARBA00023242"/>
    </source>
</evidence>
<feature type="compositionally biased region" description="Acidic residues" evidence="5">
    <location>
        <begin position="203"/>
        <end position="219"/>
    </location>
</feature>
<dbReference type="InterPro" id="IPR007220">
    <property type="entry name" value="ORC2"/>
</dbReference>
<name>A0AAD5S3R7_9PEZI</name>
<comment type="similarity">
    <text evidence="2">Belongs to the ORC2 family.</text>
</comment>
<evidence type="ECO:0000313" key="9">
    <source>
        <dbReference type="Proteomes" id="UP001201980"/>
    </source>
</evidence>
<feature type="region of interest" description="Disordered" evidence="5">
    <location>
        <begin position="1"/>
        <end position="299"/>
    </location>
</feature>
<organism evidence="8 9">
    <name type="scientific">Zalerion maritima</name>
    <dbReference type="NCBI Taxonomy" id="339359"/>
    <lineage>
        <taxon>Eukaryota</taxon>
        <taxon>Fungi</taxon>
        <taxon>Dikarya</taxon>
        <taxon>Ascomycota</taxon>
        <taxon>Pezizomycotina</taxon>
        <taxon>Sordariomycetes</taxon>
        <taxon>Lulworthiomycetidae</taxon>
        <taxon>Lulworthiales</taxon>
        <taxon>Lulworthiaceae</taxon>
        <taxon>Zalerion</taxon>
    </lineage>
</organism>
<evidence type="ECO:0000259" key="6">
    <source>
        <dbReference type="Pfam" id="PF04084"/>
    </source>
</evidence>
<dbReference type="InterPro" id="IPR056772">
    <property type="entry name" value="RecA-like_ORC2"/>
</dbReference>
<protein>
    <submittedName>
        <fullName evidence="8">Origin recognition complex subunit 2</fullName>
    </submittedName>
</protein>
<dbReference type="PANTHER" id="PTHR14052">
    <property type="entry name" value="ORIGIN RECOGNITION COMPLEX SUBUNIT 2"/>
    <property type="match status" value="1"/>
</dbReference>